<dbReference type="OrthoDB" id="135517at2157"/>
<feature type="domain" description="Rhodanese" evidence="1">
    <location>
        <begin position="55"/>
        <end position="143"/>
    </location>
</feature>
<keyword evidence="3" id="KW-1185">Reference proteome</keyword>
<dbReference type="SUPFAM" id="SSF52821">
    <property type="entry name" value="Rhodanese/Cell cycle control phosphatase"/>
    <property type="match status" value="1"/>
</dbReference>
<dbReference type="GO" id="GO:0004792">
    <property type="term" value="F:thiosulfate-cyanide sulfurtransferase activity"/>
    <property type="evidence" value="ECO:0007669"/>
    <property type="project" value="InterPro"/>
</dbReference>
<dbReference type="Proteomes" id="UP000326500">
    <property type="component" value="Unassembled WGS sequence"/>
</dbReference>
<dbReference type="InterPro" id="IPR001763">
    <property type="entry name" value="Rhodanese-like_dom"/>
</dbReference>
<dbReference type="RefSeq" id="WP_066956289.1">
    <property type="nucleotide sequence ID" value="NZ_BCNX01000006.1"/>
</dbReference>
<accession>A0A1G8X4M3</accession>
<dbReference type="InterPro" id="IPR001307">
    <property type="entry name" value="Thiosulphate_STrfase_CS"/>
</dbReference>
<evidence type="ECO:0000313" key="3">
    <source>
        <dbReference type="Proteomes" id="UP000326500"/>
    </source>
</evidence>
<dbReference type="Pfam" id="PF00581">
    <property type="entry name" value="Rhodanese"/>
    <property type="match status" value="1"/>
</dbReference>
<organism evidence="2 3">
    <name type="scientific">Methanoculleus thermophilus</name>
    <dbReference type="NCBI Taxonomy" id="2200"/>
    <lineage>
        <taxon>Archaea</taxon>
        <taxon>Methanobacteriati</taxon>
        <taxon>Methanobacteriota</taxon>
        <taxon>Stenosarchaea group</taxon>
        <taxon>Methanomicrobia</taxon>
        <taxon>Methanomicrobiales</taxon>
        <taxon>Methanomicrobiaceae</taxon>
        <taxon>Methanoculleus</taxon>
    </lineage>
</organism>
<dbReference type="InterPro" id="IPR036873">
    <property type="entry name" value="Rhodanese-like_dom_sf"/>
</dbReference>
<keyword evidence="2" id="KW-0808">Transferase</keyword>
<dbReference type="Gene3D" id="3.40.250.10">
    <property type="entry name" value="Rhodanese-like domain"/>
    <property type="match status" value="1"/>
</dbReference>
<evidence type="ECO:0000313" key="2">
    <source>
        <dbReference type="EMBL" id="SDJ85394.1"/>
    </source>
</evidence>
<gene>
    <name evidence="2" type="ORF">SAMN04488571_101247</name>
</gene>
<dbReference type="SMART" id="SM00450">
    <property type="entry name" value="RHOD"/>
    <property type="match status" value="1"/>
</dbReference>
<sequence length="144" mass="15152">MVSPHLSFVFLLAAGSIVAATLAGGCLSDAPAPDNQVIRTIPPDQASALIEENRENPNFVIVDVRGPDEFAAGHIPGAVNINSANFEEHIGSLDPEAVYLICCQKGGRSAGVREMMREAGFSEVYEIEGGMSAWTAAGLPVVRD</sequence>
<reference evidence="2 3" key="1">
    <citation type="submission" date="2016-10" db="EMBL/GenBank/DDBJ databases">
        <authorList>
            <person name="Varghese N."/>
            <person name="Submissions S."/>
        </authorList>
    </citation>
    <scope>NUCLEOTIDE SEQUENCE [LARGE SCALE GENOMIC DNA]</scope>
    <source>
        <strain evidence="2 3">DSM 2373</strain>
    </source>
</reference>
<dbReference type="STRING" id="2200.GCA_001571405_00992"/>
<dbReference type="PROSITE" id="PS00380">
    <property type="entry name" value="RHODANESE_1"/>
    <property type="match status" value="1"/>
</dbReference>
<dbReference type="PROSITE" id="PS50206">
    <property type="entry name" value="RHODANESE_3"/>
    <property type="match status" value="1"/>
</dbReference>
<dbReference type="PANTHER" id="PTHR43031">
    <property type="entry name" value="FAD-DEPENDENT OXIDOREDUCTASE"/>
    <property type="match status" value="1"/>
</dbReference>
<dbReference type="AlphaFoldDB" id="A0A1G8X4M3"/>
<dbReference type="PANTHER" id="PTHR43031:SF1">
    <property type="entry name" value="PYRIDINE NUCLEOTIDE-DISULPHIDE OXIDOREDUCTASE"/>
    <property type="match status" value="1"/>
</dbReference>
<dbReference type="CDD" id="cd00158">
    <property type="entry name" value="RHOD"/>
    <property type="match status" value="1"/>
</dbReference>
<dbReference type="EMBL" id="FNFT01000001">
    <property type="protein sequence ID" value="SDJ85394.1"/>
    <property type="molecule type" value="Genomic_DNA"/>
</dbReference>
<dbReference type="InterPro" id="IPR050229">
    <property type="entry name" value="GlpE_sulfurtransferase"/>
</dbReference>
<name>A0A1G8X4M3_9EURY</name>
<protein>
    <submittedName>
        <fullName evidence="2">Rhodanese-related sulfurtransferase</fullName>
    </submittedName>
</protein>
<proteinExistence type="predicted"/>
<evidence type="ECO:0000259" key="1">
    <source>
        <dbReference type="PROSITE" id="PS50206"/>
    </source>
</evidence>